<evidence type="ECO:0000259" key="6">
    <source>
        <dbReference type="PROSITE" id="PS51349"/>
    </source>
</evidence>
<dbReference type="Proteomes" id="UP001385951">
    <property type="component" value="Unassembled WGS sequence"/>
</dbReference>
<feature type="binding site" evidence="5">
    <location>
        <position position="166"/>
    </location>
    <ligand>
        <name>glyoxylate</name>
        <dbReference type="ChEBI" id="CHEBI:36655"/>
    </ligand>
</feature>
<evidence type="ECO:0000256" key="1">
    <source>
        <dbReference type="ARBA" id="ARBA00001917"/>
    </source>
</evidence>
<dbReference type="InterPro" id="IPR013785">
    <property type="entry name" value="Aldolase_TIM"/>
</dbReference>
<name>A0AAW0GJJ7_9APHY</name>
<proteinExistence type="inferred from homology"/>
<feature type="binding site" evidence="5">
    <location>
        <position position="323"/>
    </location>
    <ligand>
        <name>FMN</name>
        <dbReference type="ChEBI" id="CHEBI:58210"/>
    </ligand>
</feature>
<protein>
    <recommendedName>
        <fullName evidence="6">FMN hydroxy acid dehydrogenase domain-containing protein</fullName>
    </recommendedName>
</protein>
<comment type="caution">
    <text evidence="7">The sequence shown here is derived from an EMBL/GenBank/DDBJ whole genome shotgun (WGS) entry which is preliminary data.</text>
</comment>
<keyword evidence="2" id="KW-0560">Oxidoreductase</keyword>
<dbReference type="GO" id="GO:0016491">
    <property type="term" value="F:oxidoreductase activity"/>
    <property type="evidence" value="ECO:0007669"/>
    <property type="project" value="UniProtKB-KW"/>
</dbReference>
<organism evidence="7 8">
    <name type="scientific">Cerrena zonata</name>
    <dbReference type="NCBI Taxonomy" id="2478898"/>
    <lineage>
        <taxon>Eukaryota</taxon>
        <taxon>Fungi</taxon>
        <taxon>Dikarya</taxon>
        <taxon>Basidiomycota</taxon>
        <taxon>Agaricomycotina</taxon>
        <taxon>Agaricomycetes</taxon>
        <taxon>Polyporales</taxon>
        <taxon>Cerrenaceae</taxon>
        <taxon>Cerrena</taxon>
    </lineage>
</organism>
<dbReference type="AlphaFoldDB" id="A0AAW0GJJ7"/>
<feature type="binding site" evidence="5">
    <location>
        <position position="301"/>
    </location>
    <ligand>
        <name>FMN</name>
        <dbReference type="ChEBI" id="CHEBI:58210"/>
    </ligand>
</feature>
<comment type="cofactor">
    <cofactor evidence="1">
        <name>FMN</name>
        <dbReference type="ChEBI" id="CHEBI:58210"/>
    </cofactor>
</comment>
<evidence type="ECO:0000256" key="4">
    <source>
        <dbReference type="PIRSR" id="PIRSR000138-1"/>
    </source>
</evidence>
<evidence type="ECO:0000313" key="7">
    <source>
        <dbReference type="EMBL" id="KAK7689919.1"/>
    </source>
</evidence>
<evidence type="ECO:0000256" key="3">
    <source>
        <dbReference type="ARBA" id="ARBA00024042"/>
    </source>
</evidence>
<dbReference type="InterPro" id="IPR008259">
    <property type="entry name" value="FMN_hydac_DH_AS"/>
</dbReference>
<comment type="similarity">
    <text evidence="3">Belongs to the FMN-dependent alpha-hydroxy acid dehydrogenase family.</text>
</comment>
<evidence type="ECO:0000256" key="5">
    <source>
        <dbReference type="PIRSR" id="PIRSR000138-2"/>
    </source>
</evidence>
<feature type="binding site" evidence="5">
    <location>
        <position position="164"/>
    </location>
    <ligand>
        <name>FMN</name>
        <dbReference type="ChEBI" id="CHEBI:58210"/>
    </ligand>
</feature>
<dbReference type="InterPro" id="IPR012133">
    <property type="entry name" value="Alpha-hydoxy_acid_DH_FMN"/>
</dbReference>
<feature type="binding site" evidence="5">
    <location>
        <position position="328"/>
    </location>
    <ligand>
        <name>glyoxylate</name>
        <dbReference type="ChEBI" id="CHEBI:36655"/>
    </ligand>
</feature>
<dbReference type="PROSITE" id="PS51349">
    <property type="entry name" value="FMN_HYDROXY_ACID_DH_2"/>
    <property type="match status" value="1"/>
</dbReference>
<gene>
    <name evidence="7" type="ORF">QCA50_006558</name>
</gene>
<feature type="binding site" evidence="5">
    <location>
        <begin position="386"/>
        <end position="387"/>
    </location>
    <ligand>
        <name>FMN</name>
        <dbReference type="ChEBI" id="CHEBI:58210"/>
    </ligand>
</feature>
<feature type="binding site" evidence="5">
    <location>
        <position position="201"/>
    </location>
    <ligand>
        <name>glyoxylate</name>
        <dbReference type="ChEBI" id="CHEBI:36655"/>
    </ligand>
</feature>
<feature type="binding site" evidence="5">
    <location>
        <position position="325"/>
    </location>
    <ligand>
        <name>glyoxylate</name>
        <dbReference type="ChEBI" id="CHEBI:36655"/>
    </ligand>
</feature>
<feature type="domain" description="FMN hydroxy acid dehydrogenase" evidence="6">
    <location>
        <begin position="34"/>
        <end position="437"/>
    </location>
</feature>
<feature type="binding site" evidence="5">
    <location>
        <begin position="363"/>
        <end position="367"/>
    </location>
    <ligand>
        <name>FMN</name>
        <dbReference type="ChEBI" id="CHEBI:58210"/>
    </ligand>
</feature>
<evidence type="ECO:0000313" key="8">
    <source>
        <dbReference type="Proteomes" id="UP001385951"/>
    </source>
</evidence>
<dbReference type="PIRSF" id="PIRSF000138">
    <property type="entry name" value="Al-hdrx_acd_dh"/>
    <property type="match status" value="1"/>
</dbReference>
<keyword evidence="5" id="KW-0285">Flavoprotein</keyword>
<dbReference type="EMBL" id="JASBNA010000007">
    <property type="protein sequence ID" value="KAK7689919.1"/>
    <property type="molecule type" value="Genomic_DNA"/>
</dbReference>
<dbReference type="Pfam" id="PF01070">
    <property type="entry name" value="FMN_dh"/>
    <property type="match status" value="1"/>
</dbReference>
<dbReference type="InterPro" id="IPR000262">
    <property type="entry name" value="FMN-dep_DH"/>
</dbReference>
<feature type="binding site" evidence="5">
    <location>
        <position position="142"/>
    </location>
    <ligand>
        <name>FMN</name>
        <dbReference type="ChEBI" id="CHEBI:58210"/>
    </ligand>
</feature>
<dbReference type="PANTHER" id="PTHR10578:SF86">
    <property type="entry name" value="DEPENDENT DEHYDROGENASE, PUTATIVE (AFU_ORTHOLOGUE AFUA_6G02720)-RELATED"/>
    <property type="match status" value="1"/>
</dbReference>
<keyword evidence="8" id="KW-1185">Reference proteome</keyword>
<reference evidence="7 8" key="1">
    <citation type="submission" date="2022-09" db="EMBL/GenBank/DDBJ databases">
        <authorList>
            <person name="Palmer J.M."/>
        </authorList>
    </citation>
    <scope>NUCLEOTIDE SEQUENCE [LARGE SCALE GENOMIC DNA]</scope>
    <source>
        <strain evidence="7 8">DSM 7382</strain>
    </source>
</reference>
<sequence>MAEIPSSLTQPNGTLPPSWSSYMKDCYTSRQPPPLGSVSVNEIEQAAREKLKEYPNAFMYTFGAAGTSSTHNGNLAEFQKWKIIPRMLRNVTDRNLETSLFGVNLRSPLLVAPIGVQGIVHPDGENGTARAASKLGVPFVLSSAATRSLEAVAKANGSGHRWYQLYWTKSDDITVSLLSRAKASGYTTLVVTLDTQILGWRPHDINHAYIPFVHGVGCQIGFTDPVFMAQWGQQPVSHDDVPTFPYDHKKTNAAIEAGDKDATLRAKLGQEWVGETTSGYFRAWEDLKFLRENWEGPIVLKGIQAVQDAQLAIENGIDGIIVSNHGGRQVDGAIPSLYALRQICSNPKIKAAQESGKLTVLFDSGIRNGSDIFKAIAIGAQGILLGRPFVYGLAVAGEEGVEQVIRDILADLEITLGLSGYKNLDEIRGKADEVLVRLD</sequence>
<dbReference type="SUPFAM" id="SSF51395">
    <property type="entry name" value="FMN-linked oxidoreductases"/>
    <property type="match status" value="1"/>
</dbReference>
<keyword evidence="5" id="KW-0288">FMN</keyword>
<dbReference type="PANTHER" id="PTHR10578">
    <property type="entry name" value="S -2-HYDROXY-ACID OXIDASE-RELATED"/>
    <property type="match status" value="1"/>
</dbReference>
<feature type="binding site" evidence="5">
    <location>
        <position position="192"/>
    </location>
    <ligand>
        <name>FMN</name>
        <dbReference type="ChEBI" id="CHEBI:58210"/>
    </ligand>
</feature>
<dbReference type="InterPro" id="IPR037396">
    <property type="entry name" value="FMN_HAD"/>
</dbReference>
<dbReference type="GO" id="GO:0010181">
    <property type="term" value="F:FMN binding"/>
    <property type="evidence" value="ECO:0007669"/>
    <property type="project" value="InterPro"/>
</dbReference>
<dbReference type="PROSITE" id="PS00557">
    <property type="entry name" value="FMN_HYDROXY_ACID_DH_1"/>
    <property type="match status" value="1"/>
</dbReference>
<feature type="binding site" evidence="5">
    <location>
        <begin position="113"/>
        <end position="115"/>
    </location>
    <ligand>
        <name>FMN</name>
        <dbReference type="ChEBI" id="CHEBI:58210"/>
    </ligand>
</feature>
<evidence type="ECO:0000256" key="2">
    <source>
        <dbReference type="ARBA" id="ARBA00023002"/>
    </source>
</evidence>
<feature type="binding site" evidence="5">
    <location>
        <position position="60"/>
    </location>
    <ligand>
        <name>glyoxylate</name>
        <dbReference type="ChEBI" id="CHEBI:36655"/>
    </ligand>
</feature>
<feature type="active site" description="Proton acceptor" evidence="4">
    <location>
        <position position="325"/>
    </location>
</feature>
<accession>A0AAW0GJJ7</accession>
<dbReference type="Gene3D" id="3.20.20.70">
    <property type="entry name" value="Aldolase class I"/>
    <property type="match status" value="1"/>
</dbReference>